<keyword evidence="1" id="KW-1133">Transmembrane helix</keyword>
<keyword evidence="1" id="KW-0812">Transmembrane</keyword>
<feature type="transmembrane region" description="Helical" evidence="1">
    <location>
        <begin position="19"/>
        <end position="36"/>
    </location>
</feature>
<name>A0A0A9A2V7_ARUDO</name>
<dbReference type="AlphaFoldDB" id="A0A0A9A2V7"/>
<organism evidence="2">
    <name type="scientific">Arundo donax</name>
    <name type="common">Giant reed</name>
    <name type="synonym">Donax arundinaceus</name>
    <dbReference type="NCBI Taxonomy" id="35708"/>
    <lineage>
        <taxon>Eukaryota</taxon>
        <taxon>Viridiplantae</taxon>
        <taxon>Streptophyta</taxon>
        <taxon>Embryophyta</taxon>
        <taxon>Tracheophyta</taxon>
        <taxon>Spermatophyta</taxon>
        <taxon>Magnoliopsida</taxon>
        <taxon>Liliopsida</taxon>
        <taxon>Poales</taxon>
        <taxon>Poaceae</taxon>
        <taxon>PACMAD clade</taxon>
        <taxon>Arundinoideae</taxon>
        <taxon>Arundineae</taxon>
        <taxon>Arundo</taxon>
    </lineage>
</organism>
<sequence>MHQCSLKNLLCVQSLSQKYTFFFAIVYVVKVLWGLLNMT</sequence>
<accession>A0A0A9A2V7</accession>
<reference evidence="2" key="1">
    <citation type="submission" date="2014-09" db="EMBL/GenBank/DDBJ databases">
        <authorList>
            <person name="Magalhaes I.L.F."/>
            <person name="Oliveira U."/>
            <person name="Santos F.R."/>
            <person name="Vidigal T.H.D.A."/>
            <person name="Brescovit A.D."/>
            <person name="Santos A.J."/>
        </authorList>
    </citation>
    <scope>NUCLEOTIDE SEQUENCE</scope>
    <source>
        <tissue evidence="2">Shoot tissue taken approximately 20 cm above the soil surface</tissue>
    </source>
</reference>
<reference evidence="2" key="2">
    <citation type="journal article" date="2015" name="Data Brief">
        <title>Shoot transcriptome of the giant reed, Arundo donax.</title>
        <authorList>
            <person name="Barrero R.A."/>
            <person name="Guerrero F.D."/>
            <person name="Moolhuijzen P."/>
            <person name="Goolsby J.A."/>
            <person name="Tidwell J."/>
            <person name="Bellgard S.E."/>
            <person name="Bellgard M.I."/>
        </authorList>
    </citation>
    <scope>NUCLEOTIDE SEQUENCE</scope>
    <source>
        <tissue evidence="2">Shoot tissue taken approximately 20 cm above the soil surface</tissue>
    </source>
</reference>
<evidence type="ECO:0000313" key="2">
    <source>
        <dbReference type="EMBL" id="JAD43340.1"/>
    </source>
</evidence>
<dbReference type="EMBL" id="GBRH01254555">
    <property type="protein sequence ID" value="JAD43340.1"/>
    <property type="molecule type" value="Transcribed_RNA"/>
</dbReference>
<evidence type="ECO:0000256" key="1">
    <source>
        <dbReference type="SAM" id="Phobius"/>
    </source>
</evidence>
<protein>
    <submittedName>
        <fullName evidence="2">Uncharacterized protein</fullName>
    </submittedName>
</protein>
<keyword evidence="1" id="KW-0472">Membrane</keyword>
<proteinExistence type="predicted"/>